<dbReference type="PANTHER" id="PTHR30178:SF3">
    <property type="entry name" value="SUCCINATE-ACETATE_PROTON SYMPORTER SATP"/>
    <property type="match status" value="1"/>
</dbReference>
<dbReference type="GO" id="GO:0005886">
    <property type="term" value="C:plasma membrane"/>
    <property type="evidence" value="ECO:0007669"/>
    <property type="project" value="TreeGrafter"/>
</dbReference>
<keyword evidence="5 6" id="KW-0472">Membrane</keyword>
<feature type="transmembrane region" description="Helical" evidence="6">
    <location>
        <begin position="20"/>
        <end position="37"/>
    </location>
</feature>
<dbReference type="InterPro" id="IPR000791">
    <property type="entry name" value="Gpr1/Fun34/SatP-like"/>
</dbReference>
<dbReference type="AlphaFoldDB" id="A0A1T1ATC1"/>
<dbReference type="GO" id="GO:0071422">
    <property type="term" value="P:succinate transmembrane transport"/>
    <property type="evidence" value="ECO:0007669"/>
    <property type="project" value="TreeGrafter"/>
</dbReference>
<feature type="transmembrane region" description="Helical" evidence="6">
    <location>
        <begin position="159"/>
        <end position="180"/>
    </location>
</feature>
<evidence type="ECO:0000256" key="5">
    <source>
        <dbReference type="ARBA" id="ARBA00023136"/>
    </source>
</evidence>
<feature type="transmembrane region" description="Helical" evidence="6">
    <location>
        <begin position="73"/>
        <end position="95"/>
    </location>
</feature>
<keyword evidence="4 6" id="KW-1133">Transmembrane helix</keyword>
<protein>
    <submittedName>
        <fullName evidence="7">Uncharacterized protein</fullName>
    </submittedName>
</protein>
<evidence type="ECO:0000256" key="6">
    <source>
        <dbReference type="SAM" id="Phobius"/>
    </source>
</evidence>
<evidence type="ECO:0000313" key="7">
    <source>
        <dbReference type="EMBL" id="OOV07331.1"/>
    </source>
</evidence>
<keyword evidence="8" id="KW-1185">Reference proteome</keyword>
<dbReference type="PANTHER" id="PTHR30178">
    <property type="entry name" value="INNER MEMBRANE PROTEIN YAAH"/>
    <property type="match status" value="1"/>
</dbReference>
<evidence type="ECO:0000256" key="2">
    <source>
        <dbReference type="ARBA" id="ARBA00005587"/>
    </source>
</evidence>
<proteinExistence type="inferred from homology"/>
<comment type="caution">
    <text evidence="7">The sequence shown here is derived from an EMBL/GenBank/DDBJ whole genome shotgun (WGS) entry which is preliminary data.</text>
</comment>
<dbReference type="InterPro" id="IPR047623">
    <property type="entry name" value="SatP"/>
</dbReference>
<dbReference type="OrthoDB" id="9787939at2"/>
<feature type="transmembrane region" description="Helical" evidence="6">
    <location>
        <begin position="43"/>
        <end position="61"/>
    </location>
</feature>
<keyword evidence="3 6" id="KW-0812">Transmembrane</keyword>
<evidence type="ECO:0000256" key="3">
    <source>
        <dbReference type="ARBA" id="ARBA00022692"/>
    </source>
</evidence>
<reference evidence="7 8" key="1">
    <citation type="submission" date="2017-01" db="EMBL/GenBank/DDBJ databases">
        <title>Genome sequencing of Rhodoferax fermentans JCM 7819.</title>
        <authorList>
            <person name="Kim Y.J."/>
            <person name="Farh M.E.-A."/>
            <person name="Yang D.-C."/>
        </authorList>
    </citation>
    <scope>NUCLEOTIDE SEQUENCE [LARGE SCALE GENOMIC DNA]</scope>
    <source>
        <strain evidence="7 8">JCM 7819</strain>
    </source>
</reference>
<gene>
    <name evidence="7" type="ORF">RF819_11850</name>
</gene>
<dbReference type="EMBL" id="MTJN01000002">
    <property type="protein sequence ID" value="OOV07331.1"/>
    <property type="molecule type" value="Genomic_DNA"/>
</dbReference>
<evidence type="ECO:0000256" key="4">
    <source>
        <dbReference type="ARBA" id="ARBA00022989"/>
    </source>
</evidence>
<dbReference type="NCBIfam" id="NF038013">
    <property type="entry name" value="AceTr_1"/>
    <property type="match status" value="1"/>
</dbReference>
<comment type="similarity">
    <text evidence="2">Belongs to the acetate uptake transporter (AceTr) (TC 2.A.96) family.</text>
</comment>
<feature type="transmembrane region" description="Helical" evidence="6">
    <location>
        <begin position="132"/>
        <end position="153"/>
    </location>
</feature>
<dbReference type="STRING" id="28066.RF819_11850"/>
<feature type="transmembrane region" description="Helical" evidence="6">
    <location>
        <begin position="107"/>
        <end position="125"/>
    </location>
</feature>
<dbReference type="Proteomes" id="UP000190750">
    <property type="component" value="Unassembled WGS sequence"/>
</dbReference>
<sequence>MSEQILVSNNNTQQKMGNPAVAGLGGFGLATLVLQFHNLGWMGLGPVIWIGLIFGGLAQMVAGLQEMKTGNNFGYCAFTGYGAFWISLVLMLLGNQFDIYPASTTDIGWFMVGWTLFTAILWVGAMRISSALAIVFTLLLIGFVLLDLAHFGYPEMTVVAAYELMLTALSAWYVMAHIVFADVFGRDVLPVGKPWLGA</sequence>
<organism evidence="7 8">
    <name type="scientific">Rhodoferax fermentans</name>
    <dbReference type="NCBI Taxonomy" id="28066"/>
    <lineage>
        <taxon>Bacteria</taxon>
        <taxon>Pseudomonadati</taxon>
        <taxon>Pseudomonadota</taxon>
        <taxon>Betaproteobacteria</taxon>
        <taxon>Burkholderiales</taxon>
        <taxon>Comamonadaceae</taxon>
        <taxon>Rhodoferax</taxon>
    </lineage>
</organism>
<dbReference type="RefSeq" id="WP_078366915.1">
    <property type="nucleotide sequence ID" value="NZ_MTJN01000002.1"/>
</dbReference>
<accession>A0A1T1ATC1</accession>
<name>A0A1T1ATC1_RHOFE</name>
<comment type="subcellular location">
    <subcellularLocation>
        <location evidence="1">Membrane</location>
        <topology evidence="1">Multi-pass membrane protein</topology>
    </subcellularLocation>
</comment>
<dbReference type="GO" id="GO:0015360">
    <property type="term" value="F:acetate:proton symporter activity"/>
    <property type="evidence" value="ECO:0007669"/>
    <property type="project" value="TreeGrafter"/>
</dbReference>
<evidence type="ECO:0000256" key="1">
    <source>
        <dbReference type="ARBA" id="ARBA00004141"/>
    </source>
</evidence>
<evidence type="ECO:0000313" key="8">
    <source>
        <dbReference type="Proteomes" id="UP000190750"/>
    </source>
</evidence>
<dbReference type="Pfam" id="PF01184">
    <property type="entry name" value="Gpr1_Fun34_YaaH"/>
    <property type="match status" value="1"/>
</dbReference>